<keyword evidence="2" id="KW-0040">ANK repeat</keyword>
<evidence type="ECO:0000256" key="1">
    <source>
        <dbReference type="ARBA" id="ARBA00022737"/>
    </source>
</evidence>
<evidence type="ECO:0000256" key="3">
    <source>
        <dbReference type="SAM" id="MobiDB-lite"/>
    </source>
</evidence>
<reference evidence="4 5" key="1">
    <citation type="submission" date="2023-08" db="EMBL/GenBank/DDBJ databases">
        <title>Black Yeasts Isolated from many extreme environments.</title>
        <authorList>
            <person name="Coleine C."/>
            <person name="Stajich J.E."/>
            <person name="Selbmann L."/>
        </authorList>
    </citation>
    <scope>NUCLEOTIDE SEQUENCE [LARGE SCALE GENOMIC DNA]</scope>
    <source>
        <strain evidence="4 5">CCFEE 5910</strain>
    </source>
</reference>
<dbReference type="Pfam" id="PF12796">
    <property type="entry name" value="Ank_2"/>
    <property type="match status" value="1"/>
</dbReference>
<gene>
    <name evidence="4" type="ORF">LTR05_005473</name>
</gene>
<dbReference type="InterPro" id="IPR051637">
    <property type="entry name" value="Ank_repeat_dom-contain_49"/>
</dbReference>
<dbReference type="InterPro" id="IPR036770">
    <property type="entry name" value="Ankyrin_rpt-contain_sf"/>
</dbReference>
<protein>
    <submittedName>
        <fullName evidence="4">Uncharacterized protein</fullName>
    </submittedName>
</protein>
<evidence type="ECO:0000313" key="5">
    <source>
        <dbReference type="Proteomes" id="UP001309876"/>
    </source>
</evidence>
<name>A0AAN7SY82_9EURO</name>
<dbReference type="Proteomes" id="UP001309876">
    <property type="component" value="Unassembled WGS sequence"/>
</dbReference>
<feature type="region of interest" description="Disordered" evidence="3">
    <location>
        <begin position="489"/>
        <end position="608"/>
    </location>
</feature>
<dbReference type="InterPro" id="IPR002110">
    <property type="entry name" value="Ankyrin_rpt"/>
</dbReference>
<dbReference type="SUPFAM" id="SSF48452">
    <property type="entry name" value="TPR-like"/>
    <property type="match status" value="1"/>
</dbReference>
<feature type="compositionally biased region" description="Polar residues" evidence="3">
    <location>
        <begin position="401"/>
        <end position="411"/>
    </location>
</feature>
<feature type="compositionally biased region" description="Basic and acidic residues" evidence="3">
    <location>
        <begin position="586"/>
        <end position="596"/>
    </location>
</feature>
<keyword evidence="5" id="KW-1185">Reference proteome</keyword>
<dbReference type="SMART" id="SM00248">
    <property type="entry name" value="ANK"/>
    <property type="match status" value="5"/>
</dbReference>
<dbReference type="SUPFAM" id="SSF48403">
    <property type="entry name" value="Ankyrin repeat"/>
    <property type="match status" value="1"/>
</dbReference>
<dbReference type="EMBL" id="JAVRRJ010000005">
    <property type="protein sequence ID" value="KAK5084397.1"/>
    <property type="molecule type" value="Genomic_DNA"/>
</dbReference>
<dbReference type="PANTHER" id="PTHR24180:SF45">
    <property type="entry name" value="POLY [ADP-RIBOSE] POLYMERASE TANKYRASE"/>
    <property type="match status" value="1"/>
</dbReference>
<proteinExistence type="predicted"/>
<feature type="compositionally biased region" description="Polar residues" evidence="3">
    <location>
        <begin position="540"/>
        <end position="572"/>
    </location>
</feature>
<dbReference type="InterPro" id="IPR011990">
    <property type="entry name" value="TPR-like_helical_dom_sf"/>
</dbReference>
<feature type="compositionally biased region" description="Low complexity" evidence="3">
    <location>
        <begin position="500"/>
        <end position="530"/>
    </location>
</feature>
<dbReference type="Gene3D" id="1.25.40.10">
    <property type="entry name" value="Tetratricopeptide repeat domain"/>
    <property type="match status" value="1"/>
</dbReference>
<evidence type="ECO:0000256" key="2">
    <source>
        <dbReference type="ARBA" id="ARBA00023043"/>
    </source>
</evidence>
<dbReference type="Gene3D" id="1.25.40.20">
    <property type="entry name" value="Ankyrin repeat-containing domain"/>
    <property type="match status" value="2"/>
</dbReference>
<keyword evidence="1" id="KW-0677">Repeat</keyword>
<feature type="region of interest" description="Disordered" evidence="3">
    <location>
        <begin position="392"/>
        <end position="414"/>
    </location>
</feature>
<organism evidence="4 5">
    <name type="scientific">Lithohypha guttulata</name>
    <dbReference type="NCBI Taxonomy" id="1690604"/>
    <lineage>
        <taxon>Eukaryota</taxon>
        <taxon>Fungi</taxon>
        <taxon>Dikarya</taxon>
        <taxon>Ascomycota</taxon>
        <taxon>Pezizomycotina</taxon>
        <taxon>Eurotiomycetes</taxon>
        <taxon>Chaetothyriomycetidae</taxon>
        <taxon>Chaetothyriales</taxon>
        <taxon>Trichomeriaceae</taxon>
        <taxon>Lithohypha</taxon>
    </lineage>
</organism>
<sequence length="986" mass="109572">MEAVGALASSLQIVALCGQVTVTIVKWVESVRTVDERIDAFVHEVNTLRMTYESLSRSLREPSMLEAAKITNRDVGGHLWLQMSKTLQDCERTMNAITNVLRKIQASGNFLRPFLKQLRENLHSGELVRLREQIVMFNQSLQLPMQMMTLTMQLRQQEMTTAHQMQLNDQLNSLRIGIMRIERISTGLRIPQKKGSLGGSTLAGDSPTDRVWFDNMETYIGTAKKFLDSASVAASTRSAASVRPNDDNPVIDEGRRGSAFAPLTAQKFNSISMYVDDLPGDTATATPLASESLSVAEHGHGIADDIDDSDDLDFQLLQTLLFNGHAEVDQGDYANAEDNYREAMSMAQRNNFGSRLACSTADIALMLGECLARQQKFDEAISLLQPLAQQAASRPDVPESSAASTYSQGQRSADRGQILAANHVLGEVYLKKPDLVNAEVHAVQAWKGRSELLGPGHPKTIESVKLVIEMYKAKGRGALAKAHERFLQPAQPVQESHPVTLSSTSSHGSSLALAEPTQTTETLPTRTRFFSSPFKRAEKSNSSSTPVPLNRNSLGSSPLSTAEELSQLSTSPRDIPSLRMSPNARPIEKTLRKESSNSDGPVPQMQRWMTTSDIVDQYMGRPEGPERTRSSLTRIPTIYAGLSRTEMEQIFNEVAALCKDGKTSKAVDKGIQFMRKYDPDSAIFVHRKSELKKSIEKSKSKGLSGTGAGFSPLHFFCSLKFETLTEIDILLQQGADVDAVAYKAGYGETDPFIPLSLAIERGHSNVVRMLLHYGSSWRPALIKGARIYNPGKDSLHPLLSACSRGYSDIVEILLDHGMELREDEFARLSWHGNSLLHEACFRCDLKMVETLMNHARQKEQLEKSGYSFVGRPGQQDVFGVTPLMYAVDMRDNTGQRFKDHKLKTRVTCLKIILEEETELRTEDTENGEVVVDHPRKASPDHVATELHIRDKKGNTIYWYADEVRGGDAELKVFLDEQSRRSHLIDF</sequence>
<accession>A0AAN7SY82</accession>
<dbReference type="PANTHER" id="PTHR24180">
    <property type="entry name" value="CYCLIN-DEPENDENT KINASE INHIBITOR 2C-RELATED"/>
    <property type="match status" value="1"/>
</dbReference>
<comment type="caution">
    <text evidence="4">The sequence shown here is derived from an EMBL/GenBank/DDBJ whole genome shotgun (WGS) entry which is preliminary data.</text>
</comment>
<dbReference type="AlphaFoldDB" id="A0AAN7SY82"/>
<evidence type="ECO:0000313" key="4">
    <source>
        <dbReference type="EMBL" id="KAK5084397.1"/>
    </source>
</evidence>